<name>A0AAD1ZP39_9LAMI</name>
<evidence type="ECO:0000256" key="1">
    <source>
        <dbReference type="ARBA" id="ARBA00004141"/>
    </source>
</evidence>
<gene>
    <name evidence="7" type="ORF">FPE_LOCUS20475</name>
</gene>
<keyword evidence="4 6" id="KW-1133">Transmembrane helix</keyword>
<evidence type="ECO:0000313" key="8">
    <source>
        <dbReference type="Proteomes" id="UP000834106"/>
    </source>
</evidence>
<comment type="subcellular location">
    <subcellularLocation>
        <location evidence="1">Membrane</location>
        <topology evidence="1">Multi-pass membrane protein</topology>
    </subcellularLocation>
</comment>
<dbReference type="AlphaFoldDB" id="A0AAD1ZP39"/>
<protein>
    <submittedName>
        <fullName evidence="7">Uncharacterized protein</fullName>
    </submittedName>
</protein>
<keyword evidence="3 6" id="KW-0812">Transmembrane</keyword>
<organism evidence="7 8">
    <name type="scientific">Fraxinus pennsylvanica</name>
    <dbReference type="NCBI Taxonomy" id="56036"/>
    <lineage>
        <taxon>Eukaryota</taxon>
        <taxon>Viridiplantae</taxon>
        <taxon>Streptophyta</taxon>
        <taxon>Embryophyta</taxon>
        <taxon>Tracheophyta</taxon>
        <taxon>Spermatophyta</taxon>
        <taxon>Magnoliopsida</taxon>
        <taxon>eudicotyledons</taxon>
        <taxon>Gunneridae</taxon>
        <taxon>Pentapetalae</taxon>
        <taxon>asterids</taxon>
        <taxon>lamiids</taxon>
        <taxon>Lamiales</taxon>
        <taxon>Oleaceae</taxon>
        <taxon>Oleeae</taxon>
        <taxon>Fraxinus</taxon>
    </lineage>
</organism>
<feature type="transmembrane region" description="Helical" evidence="6">
    <location>
        <begin position="122"/>
        <end position="139"/>
    </location>
</feature>
<dbReference type="Proteomes" id="UP000834106">
    <property type="component" value="Chromosome 12"/>
</dbReference>
<feature type="transmembrane region" description="Helical" evidence="6">
    <location>
        <begin position="339"/>
        <end position="363"/>
    </location>
</feature>
<dbReference type="PANTHER" id="PTHR23504">
    <property type="entry name" value="MAJOR FACILITATOR SUPERFAMILY DOMAIN-CONTAINING PROTEIN 10"/>
    <property type="match status" value="1"/>
</dbReference>
<keyword evidence="2" id="KW-0813">Transport</keyword>
<dbReference type="GO" id="GO:0016020">
    <property type="term" value="C:membrane"/>
    <property type="evidence" value="ECO:0007669"/>
    <property type="project" value="UniProtKB-SubCell"/>
</dbReference>
<keyword evidence="5 6" id="KW-0472">Membrane</keyword>
<evidence type="ECO:0000313" key="7">
    <source>
        <dbReference type="EMBL" id="CAI9773045.1"/>
    </source>
</evidence>
<evidence type="ECO:0000256" key="5">
    <source>
        <dbReference type="ARBA" id="ARBA00023136"/>
    </source>
</evidence>
<feature type="transmembrane region" description="Helical" evidence="6">
    <location>
        <begin position="375"/>
        <end position="394"/>
    </location>
</feature>
<feature type="transmembrane region" description="Helical" evidence="6">
    <location>
        <begin position="89"/>
        <end position="110"/>
    </location>
</feature>
<keyword evidence="8" id="KW-1185">Reference proteome</keyword>
<evidence type="ECO:0000256" key="3">
    <source>
        <dbReference type="ARBA" id="ARBA00022692"/>
    </source>
</evidence>
<reference evidence="7" key="1">
    <citation type="submission" date="2023-05" db="EMBL/GenBank/DDBJ databases">
        <authorList>
            <person name="Huff M."/>
        </authorList>
    </citation>
    <scope>NUCLEOTIDE SEQUENCE</scope>
</reference>
<feature type="transmembrane region" description="Helical" evidence="6">
    <location>
        <begin position="14"/>
        <end position="38"/>
    </location>
</feature>
<evidence type="ECO:0000256" key="2">
    <source>
        <dbReference type="ARBA" id="ARBA00022448"/>
    </source>
</evidence>
<dbReference type="EMBL" id="OU503047">
    <property type="protein sequence ID" value="CAI9773045.1"/>
    <property type="molecule type" value="Genomic_DNA"/>
</dbReference>
<dbReference type="PANTHER" id="PTHR23504:SF108">
    <property type="entry name" value="OS11G0151500 PROTEIN"/>
    <property type="match status" value="1"/>
</dbReference>
<evidence type="ECO:0000256" key="4">
    <source>
        <dbReference type="ARBA" id="ARBA00022989"/>
    </source>
</evidence>
<accession>A0AAD1ZP39</accession>
<sequence length="440" mass="49510">MGSWRENLRKLRPFLHLLLPLCVHLIAEEIIVSVLVDVTTNALCPGRKTCPWALYISCLRQTFGGVMWLDLEGINYVWEKYGILVGDIFWQYIEVANVVGIFKTLLFPLLDQLAKEYGRKPLLILIVSTNIIPFTLLAVDQSKGFVYAYYVFRTISYIIRQGSIFCFSVAHEADIADDSKSQFRENVLARFLQNNDIFEADVEDDSESLQEDVGGDCECPADFNWITVLFSASQFIGNVLARVLPKDYIFEVSIALLVFVLVYMTLFPTEPVRPTREADQHITFLNKACNVVHEHYYSMKQGIHVVTSSSTLKRISLVSFFYKLGMSGISSVLPGNAKIFVAGVQSIASLLSPLAMTPLTTWFLSSNAPFDCKGFSIIFASISMVISLCFAWTLKLDAPSNTVSEDNTGNIEQRPVLEDNIEDIEKPLLWQASTKTCQHV</sequence>
<proteinExistence type="predicted"/>
<evidence type="ECO:0000256" key="6">
    <source>
        <dbReference type="SAM" id="Phobius"/>
    </source>
</evidence>
<feature type="transmembrane region" description="Helical" evidence="6">
    <location>
        <begin position="248"/>
        <end position="267"/>
    </location>
</feature>